<organism evidence="2 3">
    <name type="scientific">Pararge aegeria aegeria</name>
    <dbReference type="NCBI Taxonomy" id="348720"/>
    <lineage>
        <taxon>Eukaryota</taxon>
        <taxon>Metazoa</taxon>
        <taxon>Ecdysozoa</taxon>
        <taxon>Arthropoda</taxon>
        <taxon>Hexapoda</taxon>
        <taxon>Insecta</taxon>
        <taxon>Pterygota</taxon>
        <taxon>Neoptera</taxon>
        <taxon>Endopterygota</taxon>
        <taxon>Lepidoptera</taxon>
        <taxon>Glossata</taxon>
        <taxon>Ditrysia</taxon>
        <taxon>Papilionoidea</taxon>
        <taxon>Nymphalidae</taxon>
        <taxon>Satyrinae</taxon>
        <taxon>Satyrini</taxon>
        <taxon>Parargina</taxon>
        <taxon>Pararge</taxon>
    </lineage>
</organism>
<keyword evidence="3" id="KW-1185">Reference proteome</keyword>
<dbReference type="Pfam" id="PF08487">
    <property type="entry name" value="VIT"/>
    <property type="match status" value="2"/>
</dbReference>
<dbReference type="Proteomes" id="UP000838756">
    <property type="component" value="Unassembled WGS sequence"/>
</dbReference>
<name>A0A8S4QJW7_9NEOP</name>
<dbReference type="PANTHER" id="PTHR10338:SF108">
    <property type="entry name" value="INTER-ALPHA-TRYPSIN INHIBITOR HEAVY CHAIN H4-LIKE PROTEIN"/>
    <property type="match status" value="1"/>
</dbReference>
<gene>
    <name evidence="2" type="primary">jg611</name>
    <name evidence="2" type="ORF">PAEG_LOCUS3471</name>
</gene>
<feature type="non-terminal residue" evidence="2">
    <location>
        <position position="1"/>
    </location>
</feature>
<sequence length="162" mass="18357">SLDTSTDRPYEPIKMTEMRVRSEIALRYARTSVITHVHNPDMRPQEASFHMLLPDSAFISGFTMIIDGKSYKAFVKGKQEAKQMYTQAVSQGSGAAHIATNTDRPYEPIKMTEMRVRSEIALRYARTSVITHVHNPDMRPQEASFHMLLPDSAFISGFTMCV</sequence>
<dbReference type="InterPro" id="IPR013694">
    <property type="entry name" value="VIT"/>
</dbReference>
<accession>A0A8S4QJW7</accession>
<dbReference type="PROSITE" id="PS51468">
    <property type="entry name" value="VIT"/>
    <property type="match status" value="1"/>
</dbReference>
<dbReference type="OrthoDB" id="7461593at2759"/>
<dbReference type="SMART" id="SM00609">
    <property type="entry name" value="VIT"/>
    <property type="match status" value="1"/>
</dbReference>
<comment type="caution">
    <text evidence="2">The sequence shown here is derived from an EMBL/GenBank/DDBJ whole genome shotgun (WGS) entry which is preliminary data.</text>
</comment>
<evidence type="ECO:0000313" key="2">
    <source>
        <dbReference type="EMBL" id="CAH2212055.1"/>
    </source>
</evidence>
<feature type="domain" description="VIT" evidence="1">
    <location>
        <begin position="1"/>
        <end position="134"/>
    </location>
</feature>
<evidence type="ECO:0000313" key="3">
    <source>
        <dbReference type="Proteomes" id="UP000838756"/>
    </source>
</evidence>
<dbReference type="PANTHER" id="PTHR10338">
    <property type="entry name" value="INTER-ALPHA-TRYPSIN INHIBITOR HEAVY CHAIN FAMILY MEMBER"/>
    <property type="match status" value="1"/>
</dbReference>
<dbReference type="EMBL" id="CAKXAJ010011138">
    <property type="protein sequence ID" value="CAH2212055.1"/>
    <property type="molecule type" value="Genomic_DNA"/>
</dbReference>
<dbReference type="InterPro" id="IPR050934">
    <property type="entry name" value="ITIH"/>
</dbReference>
<evidence type="ECO:0000259" key="1">
    <source>
        <dbReference type="PROSITE" id="PS51468"/>
    </source>
</evidence>
<dbReference type="AlphaFoldDB" id="A0A8S4QJW7"/>
<reference evidence="2" key="1">
    <citation type="submission" date="2022-03" db="EMBL/GenBank/DDBJ databases">
        <authorList>
            <person name="Lindestad O."/>
        </authorList>
    </citation>
    <scope>NUCLEOTIDE SEQUENCE</scope>
</reference>
<proteinExistence type="predicted"/>
<protein>
    <submittedName>
        <fullName evidence="2">Jg611 protein</fullName>
    </submittedName>
</protein>